<dbReference type="EMBL" id="CP097753">
    <property type="protein sequence ID" value="URJ27909.1"/>
    <property type="molecule type" value="Genomic_DNA"/>
</dbReference>
<dbReference type="Gene3D" id="1.20.59.20">
    <property type="match status" value="1"/>
</dbReference>
<evidence type="ECO:0000256" key="6">
    <source>
        <dbReference type="ARBA" id="ARBA00022840"/>
    </source>
</evidence>
<dbReference type="RefSeq" id="WP_250248272.1">
    <property type="nucleotide sequence ID" value="NZ_CP097753.1"/>
</dbReference>
<dbReference type="Proteomes" id="UP001056209">
    <property type="component" value="Chromosome"/>
</dbReference>
<dbReference type="InterPro" id="IPR012796">
    <property type="entry name" value="Lysidine-tRNA-synth_C"/>
</dbReference>
<dbReference type="InterPro" id="IPR014729">
    <property type="entry name" value="Rossmann-like_a/b/a_fold"/>
</dbReference>
<comment type="domain">
    <text evidence="8">The N-terminal region contains the highly conserved SGGXDS motif, predicted to be a P-loop motif involved in ATP binding.</text>
</comment>
<evidence type="ECO:0000256" key="4">
    <source>
        <dbReference type="ARBA" id="ARBA00022694"/>
    </source>
</evidence>
<dbReference type="SUPFAM" id="SSF82829">
    <property type="entry name" value="MesJ substrate recognition domain-like"/>
    <property type="match status" value="1"/>
</dbReference>
<dbReference type="Pfam" id="PF09179">
    <property type="entry name" value="TilS"/>
    <property type="match status" value="1"/>
</dbReference>
<dbReference type="PANTHER" id="PTHR43033:SF1">
    <property type="entry name" value="TRNA(ILE)-LYSIDINE SYNTHASE-RELATED"/>
    <property type="match status" value="1"/>
</dbReference>
<evidence type="ECO:0000256" key="5">
    <source>
        <dbReference type="ARBA" id="ARBA00022741"/>
    </source>
</evidence>
<dbReference type="InterPro" id="IPR012094">
    <property type="entry name" value="tRNA_Ile_lys_synt"/>
</dbReference>
<dbReference type="GO" id="GO:0005737">
    <property type="term" value="C:cytoplasm"/>
    <property type="evidence" value="ECO:0007669"/>
    <property type="project" value="UniProtKB-SubCell"/>
</dbReference>
<organism evidence="10 11">
    <name type="scientific">Candidatus Blochmannia vicinus</name>
    <name type="common">nom. nud.</name>
    <dbReference type="NCBI Taxonomy" id="251540"/>
    <lineage>
        <taxon>Bacteria</taxon>
        <taxon>Pseudomonadati</taxon>
        <taxon>Pseudomonadota</taxon>
        <taxon>Gammaproteobacteria</taxon>
        <taxon>Enterobacterales</taxon>
        <taxon>Enterobacteriaceae</taxon>
        <taxon>ant endosymbionts</taxon>
        <taxon>Candidatus Blochmanniella</taxon>
    </lineage>
</organism>
<comment type="similarity">
    <text evidence="8">Belongs to the tRNA(Ile)-lysidine synthase family.</text>
</comment>
<dbReference type="InterPro" id="IPR012795">
    <property type="entry name" value="tRNA_Ile_lys_synt_N"/>
</dbReference>
<dbReference type="Gene3D" id="3.40.50.620">
    <property type="entry name" value="HUPs"/>
    <property type="match status" value="1"/>
</dbReference>
<keyword evidence="6 8" id="KW-0067">ATP-binding</keyword>
<dbReference type="InterPro" id="IPR011063">
    <property type="entry name" value="TilS/TtcA_N"/>
</dbReference>
<dbReference type="EC" id="6.3.4.19" evidence="8"/>
<evidence type="ECO:0000256" key="8">
    <source>
        <dbReference type="HAMAP-Rule" id="MF_01161"/>
    </source>
</evidence>
<dbReference type="Pfam" id="PF01171">
    <property type="entry name" value="ATP_bind_3"/>
    <property type="match status" value="1"/>
</dbReference>
<dbReference type="SUPFAM" id="SSF56037">
    <property type="entry name" value="PheT/TilS domain"/>
    <property type="match status" value="1"/>
</dbReference>
<dbReference type="SUPFAM" id="SSF52402">
    <property type="entry name" value="Adenine nucleotide alpha hydrolases-like"/>
    <property type="match status" value="1"/>
</dbReference>
<comment type="subcellular location">
    <subcellularLocation>
        <location evidence="1 8">Cytoplasm</location>
    </subcellularLocation>
</comment>
<proteinExistence type="inferred from homology"/>
<sequence length="511" mass="59456">MFAINIFPEGYELYHKVTNCLIGHKKLLLSYSGGLDSTVLLDILTTLKNSTNNLTPSPLIFRAIYVHHGISDSANNWANHCSEQCKKRNIPFSIIYINCYNSENKQRNIEALARNLRYKNLYNHLNSEETLLTAHHMNDQVESLFLALKRGSGPAGLSGIAKNAVYANKHKLLRPLLGCSREQLEIYAYKKNLTWIEDDTNTDMRFDRNFLRIKILPSLYQRWPHFNQVVARTAQLCRDQENLLNELLSEFLQKLIDISDSSLLFRPLFRCSIPKRQALLRRWLANFSINMPSYQLINRIWKEVVLSRRDATPILQLDTCLCRRFREKLYILPISMKSSLNKIKLSWKIIHNTILLPHNLGTLIYQPLEINKSLSKNVLDPHSNINFPLNTSNTLENSKKILTHCFVQAPKSDEEISIVFGHIDGLLHIIGRNHGRCLKKIWQELKIPPWLRSRIPLLFYNKTLITAIGVFITKNGNITNKNNTVLWKISWLQEDIVFYKIFRNSISYYLK</sequence>
<dbReference type="NCBIfam" id="TIGR02433">
    <property type="entry name" value="lysidine_TilS_C"/>
    <property type="match status" value="1"/>
</dbReference>
<feature type="binding site" evidence="8">
    <location>
        <begin position="32"/>
        <end position="37"/>
    </location>
    <ligand>
        <name>ATP</name>
        <dbReference type="ChEBI" id="CHEBI:30616"/>
    </ligand>
</feature>
<dbReference type="SMART" id="SM00977">
    <property type="entry name" value="TilS_C"/>
    <property type="match status" value="1"/>
</dbReference>
<comment type="function">
    <text evidence="8">Ligates lysine onto the cytidine present at position 34 of the AUA codon-specific tRNA(Ile) that contains the anticodon CAU, in an ATP-dependent manner. Cytidine is converted to lysidine, thus changing the amino acid specificity of the tRNA from methionine to isoleucine.</text>
</comment>
<dbReference type="CDD" id="cd01992">
    <property type="entry name" value="TilS_N"/>
    <property type="match status" value="1"/>
</dbReference>
<evidence type="ECO:0000313" key="11">
    <source>
        <dbReference type="Proteomes" id="UP001056209"/>
    </source>
</evidence>
<dbReference type="Pfam" id="PF11734">
    <property type="entry name" value="TilS_C"/>
    <property type="match status" value="1"/>
</dbReference>
<feature type="domain" description="Lysidine-tRNA(Ile) synthetase C-terminal" evidence="9">
    <location>
        <begin position="416"/>
        <end position="489"/>
    </location>
</feature>
<keyword evidence="2 8" id="KW-0963">Cytoplasm</keyword>
<evidence type="ECO:0000256" key="1">
    <source>
        <dbReference type="ARBA" id="ARBA00004496"/>
    </source>
</evidence>
<reference evidence="10" key="1">
    <citation type="submission" date="2022-05" db="EMBL/GenBank/DDBJ databases">
        <title>Impact of host demography and evolutionary history on endosymbiont molecular evolution: a test in carpenter ants (Genus Camponotus) and their Blochmannia endosymbionts.</title>
        <authorList>
            <person name="Manthey J.D."/>
            <person name="Giron J.C."/>
            <person name="Hruska J.P."/>
        </authorList>
    </citation>
    <scope>NUCLEOTIDE SEQUENCE</scope>
    <source>
        <strain evidence="10">C-039</strain>
    </source>
</reference>
<keyword evidence="5 8" id="KW-0547">Nucleotide-binding</keyword>
<dbReference type="GO" id="GO:0006400">
    <property type="term" value="P:tRNA modification"/>
    <property type="evidence" value="ECO:0007669"/>
    <property type="project" value="UniProtKB-UniRule"/>
</dbReference>
<dbReference type="HAMAP" id="MF_01161">
    <property type="entry name" value="tRNA_Ile_lys_synt"/>
    <property type="match status" value="1"/>
</dbReference>
<evidence type="ECO:0000256" key="7">
    <source>
        <dbReference type="ARBA" id="ARBA00048539"/>
    </source>
</evidence>
<evidence type="ECO:0000256" key="3">
    <source>
        <dbReference type="ARBA" id="ARBA00022598"/>
    </source>
</evidence>
<evidence type="ECO:0000259" key="9">
    <source>
        <dbReference type="SMART" id="SM00977"/>
    </source>
</evidence>
<dbReference type="GO" id="GO:0032267">
    <property type="term" value="F:tRNA(Ile)-lysidine synthase activity"/>
    <property type="evidence" value="ECO:0007669"/>
    <property type="project" value="UniProtKB-EC"/>
</dbReference>
<dbReference type="PANTHER" id="PTHR43033">
    <property type="entry name" value="TRNA(ILE)-LYSIDINE SYNTHASE-RELATED"/>
    <property type="match status" value="1"/>
</dbReference>
<evidence type="ECO:0000313" key="10">
    <source>
        <dbReference type="EMBL" id="URJ27909.1"/>
    </source>
</evidence>
<keyword evidence="4 8" id="KW-0819">tRNA processing</keyword>
<dbReference type="AlphaFoldDB" id="A0A9Q8TVJ6"/>
<dbReference type="NCBIfam" id="TIGR02432">
    <property type="entry name" value="lysidine_TilS_N"/>
    <property type="match status" value="1"/>
</dbReference>
<comment type="catalytic activity">
    <reaction evidence="7 8">
        <text>cytidine(34) in tRNA(Ile2) + L-lysine + ATP = lysidine(34) in tRNA(Ile2) + AMP + diphosphate + H(+)</text>
        <dbReference type="Rhea" id="RHEA:43744"/>
        <dbReference type="Rhea" id="RHEA-COMP:10625"/>
        <dbReference type="Rhea" id="RHEA-COMP:10670"/>
        <dbReference type="ChEBI" id="CHEBI:15378"/>
        <dbReference type="ChEBI" id="CHEBI:30616"/>
        <dbReference type="ChEBI" id="CHEBI:32551"/>
        <dbReference type="ChEBI" id="CHEBI:33019"/>
        <dbReference type="ChEBI" id="CHEBI:82748"/>
        <dbReference type="ChEBI" id="CHEBI:83665"/>
        <dbReference type="ChEBI" id="CHEBI:456215"/>
        <dbReference type="EC" id="6.3.4.19"/>
    </reaction>
</comment>
<evidence type="ECO:0000256" key="2">
    <source>
        <dbReference type="ARBA" id="ARBA00022490"/>
    </source>
</evidence>
<gene>
    <name evidence="8 10" type="primary">tilS</name>
    <name evidence="10" type="ORF">M9393_01775</name>
</gene>
<protein>
    <recommendedName>
        <fullName evidence="8">tRNA(Ile)-lysidine synthase</fullName>
        <ecNumber evidence="8">6.3.4.19</ecNumber>
    </recommendedName>
    <alternativeName>
        <fullName evidence="8">tRNA(Ile)-2-lysyl-cytidine synthase</fullName>
    </alternativeName>
    <alternativeName>
        <fullName evidence="8">tRNA(Ile)-lysidine synthetase</fullName>
    </alternativeName>
</protein>
<keyword evidence="3 8" id="KW-0436">Ligase</keyword>
<dbReference type="GO" id="GO:0005524">
    <property type="term" value="F:ATP binding"/>
    <property type="evidence" value="ECO:0007669"/>
    <property type="project" value="UniProtKB-UniRule"/>
</dbReference>
<accession>A0A9Q8TVJ6</accession>
<dbReference type="InterPro" id="IPR015262">
    <property type="entry name" value="tRNA_Ile_lys_synt_subst-bd"/>
</dbReference>
<name>A0A9Q8TVJ6_9ENTR</name>